<protein>
    <submittedName>
        <fullName evidence="3">DUF58 domain-containing protein</fullName>
    </submittedName>
</protein>
<name>A0A2U2RPB7_9MICO</name>
<proteinExistence type="predicted"/>
<evidence type="ECO:0000313" key="4">
    <source>
        <dbReference type="Proteomes" id="UP000245590"/>
    </source>
</evidence>
<dbReference type="PANTHER" id="PTHR33608">
    <property type="entry name" value="BLL2464 PROTEIN"/>
    <property type="match status" value="1"/>
</dbReference>
<dbReference type="InterPro" id="IPR002881">
    <property type="entry name" value="DUF58"/>
</dbReference>
<dbReference type="Proteomes" id="UP000245590">
    <property type="component" value="Unassembled WGS sequence"/>
</dbReference>
<dbReference type="OrthoDB" id="9776116at2"/>
<evidence type="ECO:0000313" key="3">
    <source>
        <dbReference type="EMBL" id="PWH07681.1"/>
    </source>
</evidence>
<evidence type="ECO:0000256" key="1">
    <source>
        <dbReference type="SAM" id="MobiDB-lite"/>
    </source>
</evidence>
<dbReference type="RefSeq" id="WP_109274568.1">
    <property type="nucleotide sequence ID" value="NZ_QFKX01000001.1"/>
</dbReference>
<evidence type="ECO:0000259" key="2">
    <source>
        <dbReference type="Pfam" id="PF01882"/>
    </source>
</evidence>
<keyword evidence="4" id="KW-1185">Reference proteome</keyword>
<dbReference type="AlphaFoldDB" id="A0A2U2RPB7"/>
<comment type="caution">
    <text evidence="3">The sequence shown here is derived from an EMBL/GenBank/DDBJ whole genome shotgun (WGS) entry which is preliminary data.</text>
</comment>
<dbReference type="PANTHER" id="PTHR33608:SF14">
    <property type="entry name" value="POSSIBLE CONSERVED SECRETED PROTEIN"/>
    <property type="match status" value="1"/>
</dbReference>
<organism evidence="3 4">
    <name type="scientific">Brachybacterium endophyticum</name>
    <dbReference type="NCBI Taxonomy" id="2182385"/>
    <lineage>
        <taxon>Bacteria</taxon>
        <taxon>Bacillati</taxon>
        <taxon>Actinomycetota</taxon>
        <taxon>Actinomycetes</taxon>
        <taxon>Micrococcales</taxon>
        <taxon>Dermabacteraceae</taxon>
        <taxon>Brachybacterium</taxon>
    </lineage>
</organism>
<gene>
    <name evidence="3" type="ORF">DEO23_03405</name>
</gene>
<reference evidence="3 4" key="1">
    <citation type="submission" date="2018-05" db="EMBL/GenBank/DDBJ databases">
        <title>Brachybacterium sp. M1HQ-2T, whole genome shotgun sequence.</title>
        <authorList>
            <person name="Tuo L."/>
        </authorList>
    </citation>
    <scope>NUCLEOTIDE SEQUENCE [LARGE SCALE GENOMIC DNA]</scope>
    <source>
        <strain evidence="3 4">M1HQ-2</strain>
    </source>
</reference>
<dbReference type="EMBL" id="QFKX01000001">
    <property type="protein sequence ID" value="PWH07681.1"/>
    <property type="molecule type" value="Genomic_DNA"/>
</dbReference>
<dbReference type="Pfam" id="PF01882">
    <property type="entry name" value="DUF58"/>
    <property type="match status" value="1"/>
</dbReference>
<accession>A0A2U2RPB7</accession>
<feature type="region of interest" description="Disordered" evidence="1">
    <location>
        <begin position="177"/>
        <end position="196"/>
    </location>
</feature>
<feature type="domain" description="DUF58" evidence="2">
    <location>
        <begin position="205"/>
        <end position="363"/>
    </location>
</feature>
<sequence>MAEASEPERSKPPERLRTLPSPALIRAGLAGSLAAVLAVLVGRPQLLALGLPLLAWAIIAVVRRLARGERDGLLRPRVRSTGRKLDEGGTVAIAVDSSEDVLLGLSVPVPAHALLSPPLGSELTARSARLVVTAQRWGRYEIGPLHVALADALGAFRTQTTLPAVPLHVTPGSSLLEAPPSVPAPTGVAGQHLSRRRGEGTALADVREFQPGDRMHRINWPVTSRTGTLHTNATFTERDTDVLIVTDTLQEVVPTDVEDATSLDVTVRATAAIARHYLSVGDRVGVHDLGTQIGPVRAGTGPRQLRVLTETLSRAHRGDSRMSRIHRLGRVRTSTLVVVCTPLLAPGVLGQIGDLLALGADVIVVDTLPRTVGDARALGTGARRRAAREDRYWEEAWTLRRLQRERTVRELREQGVPVTVWEGPGSLAPVLLSLARAASAPRMRRS</sequence>